<accession>A0A2P2JW26</accession>
<evidence type="ECO:0000313" key="1">
    <source>
        <dbReference type="EMBL" id="MBW97653.1"/>
    </source>
</evidence>
<protein>
    <submittedName>
        <fullName evidence="1">Uncharacterized protein</fullName>
    </submittedName>
</protein>
<reference evidence="1" key="1">
    <citation type="submission" date="2018-02" db="EMBL/GenBank/DDBJ databases">
        <title>Rhizophora mucronata_Transcriptome.</title>
        <authorList>
            <person name="Meera S.P."/>
            <person name="Sreeshan A."/>
            <person name="Augustine A."/>
        </authorList>
    </citation>
    <scope>NUCLEOTIDE SEQUENCE</scope>
    <source>
        <tissue evidence="1">Leaf</tissue>
    </source>
</reference>
<proteinExistence type="predicted"/>
<dbReference type="AlphaFoldDB" id="A0A2P2JW26"/>
<dbReference type="EMBL" id="GGEC01017170">
    <property type="protein sequence ID" value="MBW97653.1"/>
    <property type="molecule type" value="Transcribed_RNA"/>
</dbReference>
<sequence>MDMLLLVFNLKGLFLLIPTAISFSRLSQFPCFQLYFSFPVSSLKLLIPTFSMFATGAGISTPSRVRISLKPHAEAKATHGYVQSRRL</sequence>
<name>A0A2P2JW26_RHIMU</name>
<organism evidence="1">
    <name type="scientific">Rhizophora mucronata</name>
    <name type="common">Asiatic mangrove</name>
    <dbReference type="NCBI Taxonomy" id="61149"/>
    <lineage>
        <taxon>Eukaryota</taxon>
        <taxon>Viridiplantae</taxon>
        <taxon>Streptophyta</taxon>
        <taxon>Embryophyta</taxon>
        <taxon>Tracheophyta</taxon>
        <taxon>Spermatophyta</taxon>
        <taxon>Magnoliopsida</taxon>
        <taxon>eudicotyledons</taxon>
        <taxon>Gunneridae</taxon>
        <taxon>Pentapetalae</taxon>
        <taxon>rosids</taxon>
        <taxon>fabids</taxon>
        <taxon>Malpighiales</taxon>
        <taxon>Rhizophoraceae</taxon>
        <taxon>Rhizophora</taxon>
    </lineage>
</organism>